<evidence type="ECO:0000313" key="1">
    <source>
        <dbReference type="EMBL" id="MFD1946989.1"/>
    </source>
</evidence>
<dbReference type="EMBL" id="JBHUGD010000003">
    <property type="protein sequence ID" value="MFD1946989.1"/>
    <property type="molecule type" value="Genomic_DNA"/>
</dbReference>
<protein>
    <submittedName>
        <fullName evidence="1">Uncharacterized protein</fullName>
    </submittedName>
</protein>
<dbReference type="Proteomes" id="UP001597351">
    <property type="component" value="Unassembled WGS sequence"/>
</dbReference>
<accession>A0ABW4TMJ9</accession>
<proteinExistence type="predicted"/>
<gene>
    <name evidence="1" type="ORF">ACFSDE_09300</name>
</gene>
<organism evidence="1 2">
    <name type="scientific">Nocardioides aestuarii</name>
    <dbReference type="NCBI Taxonomy" id="252231"/>
    <lineage>
        <taxon>Bacteria</taxon>
        <taxon>Bacillati</taxon>
        <taxon>Actinomycetota</taxon>
        <taxon>Actinomycetes</taxon>
        <taxon>Propionibacteriales</taxon>
        <taxon>Nocardioidaceae</taxon>
        <taxon>Nocardioides</taxon>
    </lineage>
</organism>
<keyword evidence="2" id="KW-1185">Reference proteome</keyword>
<reference evidence="2" key="1">
    <citation type="journal article" date="2019" name="Int. J. Syst. Evol. Microbiol.">
        <title>The Global Catalogue of Microorganisms (GCM) 10K type strain sequencing project: providing services to taxonomists for standard genome sequencing and annotation.</title>
        <authorList>
            <consortium name="The Broad Institute Genomics Platform"/>
            <consortium name="The Broad Institute Genome Sequencing Center for Infectious Disease"/>
            <person name="Wu L."/>
            <person name="Ma J."/>
        </authorList>
    </citation>
    <scope>NUCLEOTIDE SEQUENCE [LARGE SCALE GENOMIC DNA]</scope>
    <source>
        <strain evidence="2">CGMCC 1.12477</strain>
    </source>
</reference>
<name>A0ABW4TMJ9_9ACTN</name>
<dbReference type="RefSeq" id="WP_343917665.1">
    <property type="nucleotide sequence ID" value="NZ_BAAAJT010000002.1"/>
</dbReference>
<comment type="caution">
    <text evidence="1">The sequence shown here is derived from an EMBL/GenBank/DDBJ whole genome shotgun (WGS) entry which is preliminary data.</text>
</comment>
<sequence>MASATDLVRALAHGGRLELLAQLNPRIWEVVGGGPLGRSRVTTGVERVASELNPQPLPPVAAGQELSWALARSIIIIAGRDPGEARQAYFDEIEDWCGTGWPRRWPFPWPDPREDLRTELLLGGAIGTATLATHYPAGEMREVFEKASEMLTEAALG</sequence>
<evidence type="ECO:0000313" key="2">
    <source>
        <dbReference type="Proteomes" id="UP001597351"/>
    </source>
</evidence>